<sequence length="389" mass="44612">MASTQLTHQNFRPIAVYGVSSRQLGTTRPTSLPLPPKGFKSRHLCIKANQNSKWAVKLSLVDQSIPPKSTVDVERLVDFLYDDLPHLFDDQGIDRTAYDEQVVFRDPITKHDTIGGYLFNISMLKILFRPDFQLHWVKQTGPFEITTRWTMVMKFMLLPWKPELIFTGTSVMGINPETGKFCSHVDFWDSIENNDYFSLDGLWDVFKQLRIYKTPDLETPKYKILKRTANYEVRRYSPFIVVETNGDKLSGSTGFNDVAGYIFGKNSTMEKIPMTTPVFTQADDAELKKVSIQIVLPVEKDMNSLPDPSQETVSLRKVEGGIVAALKFSGKPTEDIICEKERELRSSLIRDGLRPRMGCLLARYNDPGRTWSFTMRNEVLIWLEEFSLD</sequence>
<keyword evidence="2" id="KW-1185">Reference proteome</keyword>
<organism evidence="1 2">
    <name type="scientific">Melia azedarach</name>
    <name type="common">Chinaberry tree</name>
    <dbReference type="NCBI Taxonomy" id="155640"/>
    <lineage>
        <taxon>Eukaryota</taxon>
        <taxon>Viridiplantae</taxon>
        <taxon>Streptophyta</taxon>
        <taxon>Embryophyta</taxon>
        <taxon>Tracheophyta</taxon>
        <taxon>Spermatophyta</taxon>
        <taxon>Magnoliopsida</taxon>
        <taxon>eudicotyledons</taxon>
        <taxon>Gunneridae</taxon>
        <taxon>Pentapetalae</taxon>
        <taxon>rosids</taxon>
        <taxon>malvids</taxon>
        <taxon>Sapindales</taxon>
        <taxon>Meliaceae</taxon>
        <taxon>Melia</taxon>
    </lineage>
</organism>
<evidence type="ECO:0000313" key="1">
    <source>
        <dbReference type="EMBL" id="KAJ4708343.1"/>
    </source>
</evidence>
<dbReference type="EMBL" id="CM051403">
    <property type="protein sequence ID" value="KAJ4708343.1"/>
    <property type="molecule type" value="Genomic_DNA"/>
</dbReference>
<gene>
    <name evidence="1" type="ORF">OWV82_018303</name>
</gene>
<dbReference type="Proteomes" id="UP001164539">
    <property type="component" value="Chromosome 10"/>
</dbReference>
<name>A0ACC1XAY7_MELAZ</name>
<protein>
    <submittedName>
        <fullName evidence="1">SOUL heme-binding protein</fullName>
    </submittedName>
</protein>
<proteinExistence type="predicted"/>
<accession>A0ACC1XAY7</accession>
<comment type="caution">
    <text evidence="1">The sequence shown here is derived from an EMBL/GenBank/DDBJ whole genome shotgun (WGS) entry which is preliminary data.</text>
</comment>
<evidence type="ECO:0000313" key="2">
    <source>
        <dbReference type="Proteomes" id="UP001164539"/>
    </source>
</evidence>
<reference evidence="1 2" key="1">
    <citation type="journal article" date="2023" name="Science">
        <title>Complex scaffold remodeling in plant triterpene biosynthesis.</title>
        <authorList>
            <person name="De La Pena R."/>
            <person name="Hodgson H."/>
            <person name="Liu J.C."/>
            <person name="Stephenson M.J."/>
            <person name="Martin A.C."/>
            <person name="Owen C."/>
            <person name="Harkess A."/>
            <person name="Leebens-Mack J."/>
            <person name="Jimenez L.E."/>
            <person name="Osbourn A."/>
            <person name="Sattely E.S."/>
        </authorList>
    </citation>
    <scope>NUCLEOTIDE SEQUENCE [LARGE SCALE GENOMIC DNA]</scope>
    <source>
        <strain evidence="2">cv. JPN11</strain>
        <tissue evidence="1">Leaf</tissue>
    </source>
</reference>